<accession>A0AAE0RDQ9</accession>
<evidence type="ECO:0000256" key="4">
    <source>
        <dbReference type="ARBA" id="ARBA00022692"/>
    </source>
</evidence>
<evidence type="ECO:0000256" key="3">
    <source>
        <dbReference type="ARBA" id="ARBA00022448"/>
    </source>
</evidence>
<organism evidence="12 13">
    <name type="scientific">Hemibagrus guttatus</name>
    <dbReference type="NCBI Taxonomy" id="175788"/>
    <lineage>
        <taxon>Eukaryota</taxon>
        <taxon>Metazoa</taxon>
        <taxon>Chordata</taxon>
        <taxon>Craniata</taxon>
        <taxon>Vertebrata</taxon>
        <taxon>Euteleostomi</taxon>
        <taxon>Actinopterygii</taxon>
        <taxon>Neopterygii</taxon>
        <taxon>Teleostei</taxon>
        <taxon>Ostariophysi</taxon>
        <taxon>Siluriformes</taxon>
        <taxon>Bagridae</taxon>
        <taxon>Hemibagrus</taxon>
    </lineage>
</organism>
<keyword evidence="7 11" id="KW-1133">Transmembrane helix</keyword>
<keyword evidence="5 11" id="KW-0460">Magnesium</keyword>
<keyword evidence="13" id="KW-1185">Reference proteome</keyword>
<comment type="subcellular location">
    <subcellularLocation>
        <location evidence="1">Membrane</location>
        <topology evidence="1">Multi-pass membrane protein</topology>
    </subcellularLocation>
    <subcellularLocation>
        <location evidence="11">Mitochondrion inner membrane</location>
        <topology evidence="11">Multi-pass membrane protein</topology>
    </subcellularLocation>
</comment>
<evidence type="ECO:0000256" key="1">
    <source>
        <dbReference type="ARBA" id="ARBA00004141"/>
    </source>
</evidence>
<dbReference type="PANTHER" id="PTHR13890:SF0">
    <property type="entry name" value="MAGNESIUM TRANSPORTER MRS2 HOMOLOG, MITOCHONDRIAL"/>
    <property type="match status" value="1"/>
</dbReference>
<dbReference type="GO" id="GO:0005743">
    <property type="term" value="C:mitochondrial inner membrane"/>
    <property type="evidence" value="ECO:0007669"/>
    <property type="project" value="UniProtKB-SubCell"/>
</dbReference>
<evidence type="ECO:0000313" key="12">
    <source>
        <dbReference type="EMBL" id="KAK3551396.1"/>
    </source>
</evidence>
<keyword evidence="9 11" id="KW-0472">Membrane</keyword>
<sequence length="455" mass="51210">MEACVRFLCREGPRIVSAKCWTRGILKGSRSPLSRPLCAHHSAAAVWTCRHVPAETTRLTHRHSNLLCRGNVTDSSHTALSSVAPVFIVLCFAQQMKFDPEGNVTSFEKKKTELYQELGLQARDLRFQHLTSITSRNNTIIIRMESLKAVVTPESLLVLDFRGLGLEKWLVLELGPQLAGDGALATYSLPFEFRALEAILQHRINTLQARLNEVQPQILDCLESLVDPKLLSADRSKLHMLLLNSKSLSELETDIKVFKDSLLKILDEDELIEELCLTKWTDPRVFLFPFVFVGVHVLFVCGGSEESSLGLDHAHEMELLLENYFMQAEELGNKARELKGLIDDSESVIFINLDSHRNVMMRLNLQLTMGTFSLSLFGLMGVAFGMNLMSSFEEDPRAFWLVTGVMFLGSGLIWRRLLSFLGRHLEPSSPPPIPPVWRKSQLSTLKGTDLKPGVR</sequence>
<evidence type="ECO:0000256" key="10">
    <source>
        <dbReference type="ARBA" id="ARBA00093432"/>
    </source>
</evidence>
<dbReference type="PANTHER" id="PTHR13890">
    <property type="entry name" value="RNA SPLICING PROTEIN MRS2, MITOCHONDRIAL"/>
    <property type="match status" value="1"/>
</dbReference>
<evidence type="ECO:0000256" key="6">
    <source>
        <dbReference type="ARBA" id="ARBA00022946"/>
    </source>
</evidence>
<protein>
    <recommendedName>
        <fullName evidence="11">Magnesium transporter</fullName>
    </recommendedName>
</protein>
<feature type="transmembrane region" description="Helical" evidence="11">
    <location>
        <begin position="367"/>
        <end position="386"/>
    </location>
</feature>
<reference evidence="12" key="1">
    <citation type="submission" date="2023-06" db="EMBL/GenBank/DDBJ databases">
        <title>Male Hemibagrus guttatus genome.</title>
        <authorList>
            <person name="Bian C."/>
        </authorList>
    </citation>
    <scope>NUCLEOTIDE SEQUENCE</scope>
    <source>
        <strain evidence="12">Male_cb2023</strain>
        <tissue evidence="12">Muscle</tissue>
    </source>
</reference>
<dbReference type="InterPro" id="IPR039204">
    <property type="entry name" value="MRS2-like"/>
</dbReference>
<comment type="similarity">
    <text evidence="11">Belongs to the CorA metal ion transporter (MIT) (TC 1.A.35) family.</text>
</comment>
<evidence type="ECO:0000256" key="2">
    <source>
        <dbReference type="ARBA" id="ARBA00011255"/>
    </source>
</evidence>
<dbReference type="CDD" id="cd12823">
    <property type="entry name" value="Mrs2_Mfm1p-like"/>
    <property type="match status" value="1"/>
</dbReference>
<evidence type="ECO:0000256" key="5">
    <source>
        <dbReference type="ARBA" id="ARBA00022842"/>
    </source>
</evidence>
<comment type="subunit">
    <text evidence="2">Homopentamer.</text>
</comment>
<proteinExistence type="inferred from homology"/>
<dbReference type="Gene3D" id="1.20.58.340">
    <property type="entry name" value="Magnesium transport protein CorA, transmembrane region"/>
    <property type="match status" value="1"/>
</dbReference>
<evidence type="ECO:0000256" key="8">
    <source>
        <dbReference type="ARBA" id="ARBA00023065"/>
    </source>
</evidence>
<comment type="caution">
    <text evidence="12">The sequence shown here is derived from an EMBL/GenBank/DDBJ whole genome shotgun (WGS) entry which is preliminary data.</text>
</comment>
<keyword evidence="4 11" id="KW-0812">Transmembrane</keyword>
<dbReference type="Pfam" id="PF22099">
    <property type="entry name" value="MRS2-like"/>
    <property type="match status" value="1"/>
</dbReference>
<evidence type="ECO:0000313" key="13">
    <source>
        <dbReference type="Proteomes" id="UP001274896"/>
    </source>
</evidence>
<feature type="transmembrane region" description="Helical" evidence="11">
    <location>
        <begin position="398"/>
        <end position="414"/>
    </location>
</feature>
<gene>
    <name evidence="12" type="ORF">QTP70_016638</name>
</gene>
<keyword evidence="8 11" id="KW-0406">Ion transport</keyword>
<dbReference type="Gene3D" id="2.40.128.330">
    <property type="match status" value="1"/>
</dbReference>
<dbReference type="Proteomes" id="UP001274896">
    <property type="component" value="Unassembled WGS sequence"/>
</dbReference>
<keyword evidence="11" id="KW-0496">Mitochondrion</keyword>
<name>A0AAE0RDQ9_9TELE</name>
<evidence type="ECO:0000256" key="9">
    <source>
        <dbReference type="ARBA" id="ARBA00023136"/>
    </source>
</evidence>
<dbReference type="GO" id="GO:0045016">
    <property type="term" value="P:mitochondrial magnesium ion transmembrane transport"/>
    <property type="evidence" value="ECO:0007669"/>
    <property type="project" value="TreeGrafter"/>
</dbReference>
<comment type="function">
    <text evidence="10">Magnesium transporter that mediates the influx of magnesium into the mitochondrial matrix and regulates magnesium metabolism. Also permeable to calcium, sodium and potassium ions. Required for normal expression of the mitochondrial respiratory complex I subunits. May play a role in maintaining the inner mitochondrial membrane potential.</text>
</comment>
<dbReference type="GO" id="GO:0015095">
    <property type="term" value="F:magnesium ion transmembrane transporter activity"/>
    <property type="evidence" value="ECO:0007669"/>
    <property type="project" value="TreeGrafter"/>
</dbReference>
<dbReference type="EMBL" id="JAUCMX010000003">
    <property type="protein sequence ID" value="KAK3551396.1"/>
    <property type="molecule type" value="Genomic_DNA"/>
</dbReference>
<dbReference type="AlphaFoldDB" id="A0AAE0RDQ9"/>
<dbReference type="FunFam" id="2.40.128.330:FF:000003">
    <property type="entry name" value="Magnesium transporter MRS2 homolog, mitochondrial"/>
    <property type="match status" value="1"/>
</dbReference>
<evidence type="ECO:0000256" key="11">
    <source>
        <dbReference type="RuleBase" id="RU366042"/>
    </source>
</evidence>
<keyword evidence="6" id="KW-0809">Transit peptide</keyword>
<evidence type="ECO:0000256" key="7">
    <source>
        <dbReference type="ARBA" id="ARBA00022989"/>
    </source>
</evidence>
<keyword evidence="11" id="KW-0999">Mitochondrion inner membrane</keyword>
<keyword evidence="3 11" id="KW-0813">Transport</keyword>